<dbReference type="EMBL" id="BARU01012382">
    <property type="protein sequence ID" value="GAH40487.1"/>
    <property type="molecule type" value="Genomic_DNA"/>
</dbReference>
<gene>
    <name evidence="2" type="ORF">S03H2_22862</name>
</gene>
<keyword evidence="1" id="KW-0812">Transmembrane</keyword>
<reference evidence="2" key="1">
    <citation type="journal article" date="2014" name="Front. Microbiol.">
        <title>High frequency of phylogenetically diverse reductive dehalogenase-homologous genes in deep subseafloor sedimentary metagenomes.</title>
        <authorList>
            <person name="Kawai M."/>
            <person name="Futagami T."/>
            <person name="Toyoda A."/>
            <person name="Takaki Y."/>
            <person name="Nishi S."/>
            <person name="Hori S."/>
            <person name="Arai W."/>
            <person name="Tsubouchi T."/>
            <person name="Morono Y."/>
            <person name="Uchiyama I."/>
            <person name="Ito T."/>
            <person name="Fujiyama A."/>
            <person name="Inagaki F."/>
            <person name="Takami H."/>
        </authorList>
    </citation>
    <scope>NUCLEOTIDE SEQUENCE</scope>
    <source>
        <strain evidence="2">Expedition CK06-06</strain>
    </source>
</reference>
<sequence>TILTNHVAVLSHLMEAFHVMFFIIAVFLCPATLLVGAAGSIACTIMGWKKQAAG</sequence>
<proteinExistence type="predicted"/>
<keyword evidence="1" id="KW-1133">Transmembrane helix</keyword>
<organism evidence="2">
    <name type="scientific">marine sediment metagenome</name>
    <dbReference type="NCBI Taxonomy" id="412755"/>
    <lineage>
        <taxon>unclassified sequences</taxon>
        <taxon>metagenomes</taxon>
        <taxon>ecological metagenomes</taxon>
    </lineage>
</organism>
<feature type="non-terminal residue" evidence="2">
    <location>
        <position position="1"/>
    </location>
</feature>
<dbReference type="AlphaFoldDB" id="X1F6F3"/>
<evidence type="ECO:0000256" key="1">
    <source>
        <dbReference type="SAM" id="Phobius"/>
    </source>
</evidence>
<keyword evidence="1" id="KW-0472">Membrane</keyword>
<evidence type="ECO:0000313" key="2">
    <source>
        <dbReference type="EMBL" id="GAH40487.1"/>
    </source>
</evidence>
<feature type="transmembrane region" description="Helical" evidence="1">
    <location>
        <begin position="20"/>
        <end position="48"/>
    </location>
</feature>
<protein>
    <submittedName>
        <fullName evidence="2">Uncharacterized protein</fullName>
    </submittedName>
</protein>
<comment type="caution">
    <text evidence="2">The sequence shown here is derived from an EMBL/GenBank/DDBJ whole genome shotgun (WGS) entry which is preliminary data.</text>
</comment>
<name>X1F6F3_9ZZZZ</name>
<accession>X1F6F3</accession>